<evidence type="ECO:0000256" key="6">
    <source>
        <dbReference type="ARBA" id="ARBA00023110"/>
    </source>
</evidence>
<protein>
    <recommendedName>
        <fullName evidence="4 9">peptidylprolyl isomerase</fullName>
        <ecNumber evidence="4 9">5.2.1.8</ecNumber>
    </recommendedName>
</protein>
<dbReference type="GO" id="GO:0003755">
    <property type="term" value="F:peptidyl-prolyl cis-trans isomerase activity"/>
    <property type="evidence" value="ECO:0007669"/>
    <property type="project" value="UniProtKB-KW"/>
</dbReference>
<dbReference type="EC" id="5.2.1.8" evidence="4 9"/>
<keyword evidence="5" id="KW-0963">Cytoplasm</keyword>
<evidence type="ECO:0000256" key="3">
    <source>
        <dbReference type="ARBA" id="ARBA00006577"/>
    </source>
</evidence>
<evidence type="ECO:0000256" key="1">
    <source>
        <dbReference type="ARBA" id="ARBA00000971"/>
    </source>
</evidence>
<evidence type="ECO:0000313" key="11">
    <source>
        <dbReference type="EMBL" id="CAI7998599.1"/>
    </source>
</evidence>
<evidence type="ECO:0000256" key="4">
    <source>
        <dbReference type="ARBA" id="ARBA00013194"/>
    </source>
</evidence>
<dbReference type="InterPro" id="IPR001179">
    <property type="entry name" value="PPIase_FKBP_dom"/>
</dbReference>
<keyword evidence="12" id="KW-1185">Reference proteome</keyword>
<proteinExistence type="inferred from homology"/>
<evidence type="ECO:0000259" key="10">
    <source>
        <dbReference type="PROSITE" id="PS50059"/>
    </source>
</evidence>
<dbReference type="GO" id="GO:0042026">
    <property type="term" value="P:protein refolding"/>
    <property type="evidence" value="ECO:0007669"/>
    <property type="project" value="UniProtKB-ARBA"/>
</dbReference>
<evidence type="ECO:0000256" key="2">
    <source>
        <dbReference type="ARBA" id="ARBA00004496"/>
    </source>
</evidence>
<organism evidence="11 12">
    <name type="scientific">Geodia barretti</name>
    <name type="common">Barrett's horny sponge</name>
    <dbReference type="NCBI Taxonomy" id="519541"/>
    <lineage>
        <taxon>Eukaryota</taxon>
        <taxon>Metazoa</taxon>
        <taxon>Porifera</taxon>
        <taxon>Demospongiae</taxon>
        <taxon>Heteroscleromorpha</taxon>
        <taxon>Tetractinellida</taxon>
        <taxon>Astrophorina</taxon>
        <taxon>Geodiidae</taxon>
        <taxon>Geodia</taxon>
    </lineage>
</organism>
<dbReference type="PANTHER" id="PTHR47861">
    <property type="entry name" value="FKBP-TYPE PEPTIDYL-PROLYL CIS-TRANS ISOMERASE SLYD"/>
    <property type="match status" value="1"/>
</dbReference>
<evidence type="ECO:0000256" key="7">
    <source>
        <dbReference type="ARBA" id="ARBA00023186"/>
    </source>
</evidence>
<keyword evidence="8 9" id="KW-0413">Isomerase</keyword>
<name>A0AA35R0X5_GEOBA</name>
<reference evidence="11" key="1">
    <citation type="submission" date="2023-03" db="EMBL/GenBank/DDBJ databases">
        <authorList>
            <person name="Steffen K."/>
            <person name="Cardenas P."/>
        </authorList>
    </citation>
    <scope>NUCLEOTIDE SEQUENCE</scope>
</reference>
<dbReference type="SUPFAM" id="SSF54534">
    <property type="entry name" value="FKBP-like"/>
    <property type="match status" value="1"/>
</dbReference>
<evidence type="ECO:0000256" key="8">
    <source>
        <dbReference type="ARBA" id="ARBA00023235"/>
    </source>
</evidence>
<keyword evidence="6 9" id="KW-0697">Rotamase</keyword>
<dbReference type="Proteomes" id="UP001174909">
    <property type="component" value="Unassembled WGS sequence"/>
</dbReference>
<accession>A0AA35R0X5</accession>
<comment type="caution">
    <text evidence="11">The sequence shown here is derived from an EMBL/GenBank/DDBJ whole genome shotgun (WGS) entry which is preliminary data.</text>
</comment>
<dbReference type="Pfam" id="PF00254">
    <property type="entry name" value="FKBP_C"/>
    <property type="match status" value="1"/>
</dbReference>
<dbReference type="InterPro" id="IPR046357">
    <property type="entry name" value="PPIase_dom_sf"/>
</dbReference>
<dbReference type="PROSITE" id="PS50059">
    <property type="entry name" value="FKBP_PPIASE"/>
    <property type="match status" value="1"/>
</dbReference>
<sequence>MEANLTTAQTGNKVRVHYTGRLDDGEVFDSSEGGTPMAFTIGSGQVIPGFENGVTGMAVGDTKTVRIPCVDAYGEHHSDGVMQVPRGEFPPDMPLEVGTSVQGQQESGQEVSFTIMAVSDEAVTLDANHPLAGKDLTFDLTLVSIEG</sequence>
<evidence type="ECO:0000256" key="9">
    <source>
        <dbReference type="PROSITE-ProRule" id="PRU00277"/>
    </source>
</evidence>
<comment type="catalytic activity">
    <reaction evidence="1 9">
        <text>[protein]-peptidylproline (omega=180) = [protein]-peptidylproline (omega=0)</text>
        <dbReference type="Rhea" id="RHEA:16237"/>
        <dbReference type="Rhea" id="RHEA-COMP:10747"/>
        <dbReference type="Rhea" id="RHEA-COMP:10748"/>
        <dbReference type="ChEBI" id="CHEBI:83833"/>
        <dbReference type="ChEBI" id="CHEBI:83834"/>
        <dbReference type="EC" id="5.2.1.8"/>
    </reaction>
</comment>
<dbReference type="AlphaFoldDB" id="A0AA35R0X5"/>
<gene>
    <name evidence="11" type="ORF">GBAR_LOCUS2485</name>
</gene>
<feature type="domain" description="PPIase FKBP-type" evidence="10">
    <location>
        <begin position="11"/>
        <end position="95"/>
    </location>
</feature>
<keyword evidence="7" id="KW-0143">Chaperone</keyword>
<evidence type="ECO:0000256" key="5">
    <source>
        <dbReference type="ARBA" id="ARBA00022490"/>
    </source>
</evidence>
<comment type="similarity">
    <text evidence="3">Belongs to the FKBP-type PPIase family.</text>
</comment>
<dbReference type="EMBL" id="CASHTH010000351">
    <property type="protein sequence ID" value="CAI7998599.1"/>
    <property type="molecule type" value="Genomic_DNA"/>
</dbReference>
<dbReference type="Gene3D" id="3.10.50.40">
    <property type="match status" value="1"/>
</dbReference>
<evidence type="ECO:0000313" key="12">
    <source>
        <dbReference type="Proteomes" id="UP001174909"/>
    </source>
</evidence>
<dbReference type="PANTHER" id="PTHR47861:SF3">
    <property type="entry name" value="FKBP-TYPE PEPTIDYL-PROLYL CIS-TRANS ISOMERASE SLYD"/>
    <property type="match status" value="1"/>
</dbReference>
<dbReference type="GO" id="GO:0005737">
    <property type="term" value="C:cytoplasm"/>
    <property type="evidence" value="ECO:0007669"/>
    <property type="project" value="UniProtKB-SubCell"/>
</dbReference>
<comment type="subcellular location">
    <subcellularLocation>
        <location evidence="2">Cytoplasm</location>
    </subcellularLocation>
</comment>